<organism evidence="1 2">
    <name type="scientific">Paenimyroides tangerinum</name>
    <dbReference type="NCBI Taxonomy" id="2488728"/>
    <lineage>
        <taxon>Bacteria</taxon>
        <taxon>Pseudomonadati</taxon>
        <taxon>Bacteroidota</taxon>
        <taxon>Flavobacteriia</taxon>
        <taxon>Flavobacteriales</taxon>
        <taxon>Flavobacteriaceae</taxon>
        <taxon>Paenimyroides</taxon>
    </lineage>
</organism>
<keyword evidence="2" id="KW-1185">Reference proteome</keyword>
<gene>
    <name evidence="1" type="ORF">EG240_15945</name>
</gene>
<dbReference type="EMBL" id="RQVQ01000074">
    <property type="protein sequence ID" value="RRJ86685.1"/>
    <property type="molecule type" value="Genomic_DNA"/>
</dbReference>
<protein>
    <submittedName>
        <fullName evidence="1">Uncharacterized protein</fullName>
    </submittedName>
</protein>
<reference evidence="1 2" key="1">
    <citation type="submission" date="2018-11" db="EMBL/GenBank/DDBJ databases">
        <title>Flavobacterium sp. nov., YIM 102701-2 draft genome.</title>
        <authorList>
            <person name="Li G."/>
            <person name="Jiang Y."/>
        </authorList>
    </citation>
    <scope>NUCLEOTIDE SEQUENCE [LARGE SCALE GENOMIC DNA]</scope>
    <source>
        <strain evidence="1 2">YIM 102701-2</strain>
    </source>
</reference>
<sequence>MYSFKYSFKPKFSNDSVSIDFNFDVEKSIPSRIFAIIGKNGTGKTQLITTLPLDISKKRDDAFTPKTPIFSKVIAVSYSAFDTFDIPKKTADFNYVYCGIRDPKGELYTEKGLKLRFHNSWKKIKSNNRFDK</sequence>
<dbReference type="RefSeq" id="WP_148096365.1">
    <property type="nucleotide sequence ID" value="NZ_RQVQ01000074.1"/>
</dbReference>
<dbReference type="OrthoDB" id="9815944at2"/>
<accession>A0A3P3VV36</accession>
<evidence type="ECO:0000313" key="2">
    <source>
        <dbReference type="Proteomes" id="UP000275719"/>
    </source>
</evidence>
<dbReference type="AlphaFoldDB" id="A0A3P3VV36"/>
<name>A0A3P3VV36_9FLAO</name>
<proteinExistence type="predicted"/>
<evidence type="ECO:0000313" key="1">
    <source>
        <dbReference type="EMBL" id="RRJ86685.1"/>
    </source>
</evidence>
<comment type="caution">
    <text evidence="1">The sequence shown here is derived from an EMBL/GenBank/DDBJ whole genome shotgun (WGS) entry which is preliminary data.</text>
</comment>
<dbReference type="Proteomes" id="UP000275719">
    <property type="component" value="Unassembled WGS sequence"/>
</dbReference>